<evidence type="ECO:0000256" key="7">
    <source>
        <dbReference type="ARBA" id="ARBA00022676"/>
    </source>
</evidence>
<evidence type="ECO:0000313" key="21">
    <source>
        <dbReference type="Proteomes" id="UP000015241"/>
    </source>
</evidence>
<dbReference type="AlphaFoldDB" id="S8DZN2"/>
<keyword evidence="10" id="KW-0479">Metal-binding</keyword>
<evidence type="ECO:0000256" key="1">
    <source>
        <dbReference type="ARBA" id="ARBA00001946"/>
    </source>
</evidence>
<evidence type="ECO:0000256" key="10">
    <source>
        <dbReference type="ARBA" id="ARBA00022723"/>
    </source>
</evidence>
<keyword evidence="12" id="KW-0460">Magnesium</keyword>
<feature type="transmembrane region" description="Helical" evidence="19">
    <location>
        <begin position="12"/>
        <end position="31"/>
    </location>
</feature>
<evidence type="ECO:0000256" key="18">
    <source>
        <dbReference type="ARBA" id="ARBA00045078"/>
    </source>
</evidence>
<feature type="transmembrane region" description="Helical" evidence="19">
    <location>
        <begin position="194"/>
        <end position="212"/>
    </location>
</feature>
<evidence type="ECO:0000256" key="8">
    <source>
        <dbReference type="ARBA" id="ARBA00022679"/>
    </source>
</evidence>
<organism evidence="20 21">
    <name type="scientific">Fomitopsis schrenkii</name>
    <name type="common">Brown rot fungus</name>
    <dbReference type="NCBI Taxonomy" id="2126942"/>
    <lineage>
        <taxon>Eukaryota</taxon>
        <taxon>Fungi</taxon>
        <taxon>Dikarya</taxon>
        <taxon>Basidiomycota</taxon>
        <taxon>Agaricomycotina</taxon>
        <taxon>Agaricomycetes</taxon>
        <taxon>Polyporales</taxon>
        <taxon>Fomitopsis</taxon>
    </lineage>
</organism>
<feature type="transmembrane region" description="Helical" evidence="19">
    <location>
        <begin position="454"/>
        <end position="477"/>
    </location>
</feature>
<evidence type="ECO:0000256" key="4">
    <source>
        <dbReference type="ARBA" id="ARBA00009317"/>
    </source>
</evidence>
<dbReference type="GO" id="GO:0006488">
    <property type="term" value="P:dolichol-linked oligosaccharide biosynthetic process"/>
    <property type="evidence" value="ECO:0007669"/>
    <property type="project" value="InterPro"/>
</dbReference>
<evidence type="ECO:0000256" key="12">
    <source>
        <dbReference type="ARBA" id="ARBA00022842"/>
    </source>
</evidence>
<dbReference type="PANTHER" id="PTHR10571:SF0">
    <property type="entry name" value="UDP-N-ACETYLGLUCOSAMINE--DOLICHYL-PHOSPHATE N-ACETYLGLUCOSAMINEPHOSPHOTRANSFERASE"/>
    <property type="match status" value="1"/>
</dbReference>
<dbReference type="eggNOG" id="KOG2788">
    <property type="taxonomic scope" value="Eukaryota"/>
</dbReference>
<evidence type="ECO:0000256" key="6">
    <source>
        <dbReference type="ARBA" id="ARBA00017659"/>
    </source>
</evidence>
<comment type="pathway">
    <text evidence="3">Protein modification; protein glycosylation.</text>
</comment>
<dbReference type="EC" id="2.7.8.15" evidence="5"/>
<feature type="transmembrane region" description="Helical" evidence="19">
    <location>
        <begin position="135"/>
        <end position="154"/>
    </location>
</feature>
<keyword evidence="11" id="KW-0256">Endoplasmic reticulum</keyword>
<proteinExistence type="inferred from homology"/>
<evidence type="ECO:0000256" key="16">
    <source>
        <dbReference type="ARBA" id="ARBA00033238"/>
    </source>
</evidence>
<evidence type="ECO:0000256" key="14">
    <source>
        <dbReference type="ARBA" id="ARBA00023136"/>
    </source>
</evidence>
<comment type="subcellular location">
    <subcellularLocation>
        <location evidence="2">Endoplasmic reticulum membrane</location>
        <topology evidence="2">Multi-pass membrane protein</topology>
    </subcellularLocation>
</comment>
<feature type="transmembrane region" description="Helical" evidence="19">
    <location>
        <begin position="325"/>
        <end position="343"/>
    </location>
</feature>
<dbReference type="GO" id="GO:0016757">
    <property type="term" value="F:glycosyltransferase activity"/>
    <property type="evidence" value="ECO:0007669"/>
    <property type="project" value="UniProtKB-KW"/>
</dbReference>
<name>S8DZN2_FOMSC</name>
<dbReference type="HOGENOM" id="CLU_029942_1_1_1"/>
<comment type="similarity">
    <text evidence="4">Belongs to the glycosyltransferase 4 family.</text>
</comment>
<sequence>MAQPLLPRPLPRILVLGLPLVSLWLLLRPLLDPPPPVPALHASVGFAILAFLGALYLVPSLGPTFVNANLKGRDLLKTYDDPIPESLGLVCASLYILLLILFIPFAFSDVFNGQHQSTGKPREGLIINEFPHHQLSVYLSSLLSLLMATMLGFLDDVFDIRWRHKLPIPIIASIPLLMVYYSERGATDVVVPIPLRWLLGSLINLGPLYYVYMSLLSTFCTNSINILAGINGSEVSQALVIAVSVILNDLLYLPWPIGFRIPLHLLGRGAEVDVGGVWGAGMAYGSTVLVERHLFSLYFMLPLAGVCAGFLYHNWYPARAFPGDTLCYVTGMAFAVVGIQAHYSKTLLLFFLPQIVNFVLSCPQLFGLVPCPRHRVPRFDAETGLLHPSTASYKEHAPSRLAVFVLRVLAALGLVRLTEDPRTGAITETTNLTILNVFLLRFGPRREDSLVKVLIASQVAGSVFAFVVRYGLAWLVYDGNRR</sequence>
<feature type="transmembrane region" description="Helical" evidence="19">
    <location>
        <begin position="87"/>
        <end position="107"/>
    </location>
</feature>
<keyword evidence="21" id="KW-1185">Reference proteome</keyword>
<dbReference type="Proteomes" id="UP000015241">
    <property type="component" value="Unassembled WGS sequence"/>
</dbReference>
<gene>
    <name evidence="20" type="ORF">FOMPIDRAFT_1024611</name>
</gene>
<feature type="transmembrane region" description="Helical" evidence="19">
    <location>
        <begin position="166"/>
        <end position="182"/>
    </location>
</feature>
<keyword evidence="9 19" id="KW-0812">Transmembrane</keyword>
<evidence type="ECO:0000256" key="11">
    <source>
        <dbReference type="ARBA" id="ARBA00022824"/>
    </source>
</evidence>
<dbReference type="PANTHER" id="PTHR10571">
    <property type="entry name" value="UDP-N-ACETYLGLUCOSAMINE--DOLICHYL-PHOSPHATE N-ACETYLGLUCOSAMINEPHOSPHOTRANSFERASE"/>
    <property type="match status" value="1"/>
</dbReference>
<dbReference type="EMBL" id="KE504165">
    <property type="protein sequence ID" value="EPS98441.1"/>
    <property type="molecule type" value="Genomic_DNA"/>
</dbReference>
<evidence type="ECO:0000256" key="19">
    <source>
        <dbReference type="SAM" id="Phobius"/>
    </source>
</evidence>
<feature type="transmembrane region" description="Helical" evidence="19">
    <location>
        <begin position="349"/>
        <end position="369"/>
    </location>
</feature>
<evidence type="ECO:0000256" key="17">
    <source>
        <dbReference type="ARBA" id="ARBA00044717"/>
    </source>
</evidence>
<dbReference type="InterPro" id="IPR000715">
    <property type="entry name" value="Glycosyl_transferase_4"/>
</dbReference>
<dbReference type="OrthoDB" id="10262326at2759"/>
<comment type="cofactor">
    <cofactor evidence="1">
        <name>Mg(2+)</name>
        <dbReference type="ChEBI" id="CHEBI:18420"/>
    </cofactor>
</comment>
<dbReference type="UniPathway" id="UPA00378"/>
<evidence type="ECO:0000256" key="3">
    <source>
        <dbReference type="ARBA" id="ARBA00004922"/>
    </source>
</evidence>
<evidence type="ECO:0000256" key="5">
    <source>
        <dbReference type="ARBA" id="ARBA00013225"/>
    </source>
</evidence>
<reference evidence="20 21" key="1">
    <citation type="journal article" date="2012" name="Science">
        <title>The Paleozoic origin of enzymatic lignin decomposition reconstructed from 31 fungal genomes.</title>
        <authorList>
            <person name="Floudas D."/>
            <person name="Binder M."/>
            <person name="Riley R."/>
            <person name="Barry K."/>
            <person name="Blanchette R.A."/>
            <person name="Henrissat B."/>
            <person name="Martinez A.T."/>
            <person name="Otillar R."/>
            <person name="Spatafora J.W."/>
            <person name="Yadav J.S."/>
            <person name="Aerts A."/>
            <person name="Benoit I."/>
            <person name="Boyd A."/>
            <person name="Carlson A."/>
            <person name="Copeland A."/>
            <person name="Coutinho P.M."/>
            <person name="de Vries R.P."/>
            <person name="Ferreira P."/>
            <person name="Findley K."/>
            <person name="Foster B."/>
            <person name="Gaskell J."/>
            <person name="Glotzer D."/>
            <person name="Gorecki P."/>
            <person name="Heitman J."/>
            <person name="Hesse C."/>
            <person name="Hori C."/>
            <person name="Igarashi K."/>
            <person name="Jurgens J.A."/>
            <person name="Kallen N."/>
            <person name="Kersten P."/>
            <person name="Kohler A."/>
            <person name="Kuees U."/>
            <person name="Kumar T.K.A."/>
            <person name="Kuo A."/>
            <person name="LaButti K."/>
            <person name="Larrondo L.F."/>
            <person name="Lindquist E."/>
            <person name="Ling A."/>
            <person name="Lombard V."/>
            <person name="Lucas S."/>
            <person name="Lundell T."/>
            <person name="Martin R."/>
            <person name="McLaughlin D.J."/>
            <person name="Morgenstern I."/>
            <person name="Morin E."/>
            <person name="Murat C."/>
            <person name="Nagy L.G."/>
            <person name="Nolan M."/>
            <person name="Ohm R.A."/>
            <person name="Patyshakuliyeva A."/>
            <person name="Rokas A."/>
            <person name="Ruiz-Duenas F.J."/>
            <person name="Sabat G."/>
            <person name="Salamov A."/>
            <person name="Samejima M."/>
            <person name="Schmutz J."/>
            <person name="Slot J.C."/>
            <person name="St John F."/>
            <person name="Stenlid J."/>
            <person name="Sun H."/>
            <person name="Sun S."/>
            <person name="Syed K."/>
            <person name="Tsang A."/>
            <person name="Wiebenga A."/>
            <person name="Young D."/>
            <person name="Pisabarro A."/>
            <person name="Eastwood D.C."/>
            <person name="Martin F."/>
            <person name="Cullen D."/>
            <person name="Grigoriev I.V."/>
            <person name="Hibbett D.S."/>
        </authorList>
    </citation>
    <scope>NUCLEOTIDE SEQUENCE</scope>
    <source>
        <strain evidence="21">FP-58527</strain>
    </source>
</reference>
<dbReference type="InParanoid" id="S8DZN2"/>
<dbReference type="InterPro" id="IPR033895">
    <property type="entry name" value="GPT"/>
</dbReference>
<dbReference type="GO" id="GO:0005789">
    <property type="term" value="C:endoplasmic reticulum membrane"/>
    <property type="evidence" value="ECO:0007669"/>
    <property type="project" value="UniProtKB-SubCell"/>
</dbReference>
<evidence type="ECO:0000256" key="9">
    <source>
        <dbReference type="ARBA" id="ARBA00022692"/>
    </source>
</evidence>
<dbReference type="GO" id="GO:0046872">
    <property type="term" value="F:metal ion binding"/>
    <property type="evidence" value="ECO:0007669"/>
    <property type="project" value="UniProtKB-KW"/>
</dbReference>
<dbReference type="Pfam" id="PF00953">
    <property type="entry name" value="Glycos_transf_4"/>
    <property type="match status" value="1"/>
</dbReference>
<dbReference type="STRING" id="743788.S8DZN2"/>
<keyword evidence="13 19" id="KW-1133">Transmembrane helix</keyword>
<evidence type="ECO:0000256" key="13">
    <source>
        <dbReference type="ARBA" id="ARBA00022989"/>
    </source>
</evidence>
<accession>S8DZN2</accession>
<evidence type="ECO:0000256" key="15">
    <source>
        <dbReference type="ARBA" id="ARBA00029567"/>
    </source>
</evidence>
<evidence type="ECO:0000256" key="2">
    <source>
        <dbReference type="ARBA" id="ARBA00004477"/>
    </source>
</evidence>
<keyword evidence="14 19" id="KW-0472">Membrane</keyword>
<keyword evidence="7" id="KW-0328">Glycosyltransferase</keyword>
<dbReference type="GO" id="GO:0003975">
    <property type="term" value="F:UDP-N-acetylglucosamine-dolichyl-phosphate N-acetylglucosaminephosphotransferase activity"/>
    <property type="evidence" value="ECO:0007669"/>
    <property type="project" value="UniProtKB-EC"/>
</dbReference>
<protein>
    <recommendedName>
        <fullName evidence="6">UDP-N-acetylglucosamine--dolichyl-phosphate N-acetylglucosaminephosphotransferase</fullName>
        <ecNumber evidence="5">2.7.8.15</ecNumber>
    </recommendedName>
    <alternativeName>
        <fullName evidence="15">GlcNAc-1-P transferase</fullName>
    </alternativeName>
    <alternativeName>
        <fullName evidence="16">N-acetylglucosamine-1-phosphate transferase</fullName>
    </alternativeName>
</protein>
<dbReference type="FunCoup" id="S8DZN2">
    <property type="interactions" value="271"/>
</dbReference>
<dbReference type="CDD" id="cd06855">
    <property type="entry name" value="GT_GPT_euk"/>
    <property type="match status" value="1"/>
</dbReference>
<evidence type="ECO:0000313" key="20">
    <source>
        <dbReference type="EMBL" id="EPS98441.1"/>
    </source>
</evidence>
<keyword evidence="8" id="KW-0808">Transferase</keyword>
<comment type="catalytic activity">
    <reaction evidence="18">
        <text>a di-trans,poly-cis-dolichyl phosphate + UDP-N-acetyl-alpha-D-glucosamine = an N-acetyl-alpha-D-glucosaminyl-diphospho-di-trans,poly-cis-dolichol + UMP</text>
        <dbReference type="Rhea" id="RHEA:13289"/>
        <dbReference type="Rhea" id="RHEA-COMP:19498"/>
        <dbReference type="Rhea" id="RHEA-COMP:19507"/>
        <dbReference type="ChEBI" id="CHEBI:57683"/>
        <dbReference type="ChEBI" id="CHEBI:57705"/>
        <dbReference type="ChEBI" id="CHEBI:57865"/>
        <dbReference type="ChEBI" id="CHEBI:58427"/>
        <dbReference type="EC" id="2.7.8.15"/>
    </reaction>
    <physiologicalReaction direction="left-to-right" evidence="18">
        <dbReference type="Rhea" id="RHEA:13290"/>
    </physiologicalReaction>
</comment>
<feature type="transmembrane region" description="Helical" evidence="19">
    <location>
        <begin position="295"/>
        <end position="313"/>
    </location>
</feature>
<feature type="transmembrane region" description="Helical" evidence="19">
    <location>
        <begin position="43"/>
        <end position="66"/>
    </location>
</feature>
<comment type="function">
    <text evidence="17">UDP-N-acetylglucosamine--dolichyl-phosphate N-acetylglucosaminephosphotransferase that operates in the biosynthetic pathway of dolichol-linked oligosaccharides, the glycan precursors employed in protein asparagine (N)-glycosylation. The assembly of dolichol-linked oligosaccharides begins on the cytosolic side of the endoplasmic reticulum membrane and finishes in its lumen. The sequential addition of sugars to dolichol pyrophosphate produces dolichol-linked oligosaccharides containing fourteen sugars, including two GlcNAcs, nine mannoses and three glucoses. Once assembled, the oligosaccharide is transferred from the lipid to nascent proteins by oligosaccharyltransferases. Catalyzes the initial step of dolichol-linked oligosaccharide biosynthesis, transfering GlcNAc-1-P from cytosolic UDP-GlcNAc onto the carrier lipid dolichyl phosphate (P-dolichol), yielding GlcNAc-P-P-dolichol embedded in the cytoplasmic leaflet of the endoplasmic reticulum membrane.</text>
</comment>